<dbReference type="EMBL" id="JAIWYP010000014">
    <property type="protein sequence ID" value="KAH3713717.1"/>
    <property type="molecule type" value="Genomic_DNA"/>
</dbReference>
<reference evidence="1" key="1">
    <citation type="journal article" date="2019" name="bioRxiv">
        <title>The Genome of the Zebra Mussel, Dreissena polymorpha: A Resource for Invasive Species Research.</title>
        <authorList>
            <person name="McCartney M.A."/>
            <person name="Auch B."/>
            <person name="Kono T."/>
            <person name="Mallez S."/>
            <person name="Zhang Y."/>
            <person name="Obille A."/>
            <person name="Becker A."/>
            <person name="Abrahante J.E."/>
            <person name="Garbe J."/>
            <person name="Badalamenti J.P."/>
            <person name="Herman A."/>
            <person name="Mangelson H."/>
            <person name="Liachko I."/>
            <person name="Sullivan S."/>
            <person name="Sone E.D."/>
            <person name="Koren S."/>
            <person name="Silverstein K.A.T."/>
            <person name="Beckman K.B."/>
            <person name="Gohl D.M."/>
        </authorList>
    </citation>
    <scope>NUCLEOTIDE SEQUENCE</scope>
    <source>
        <strain evidence="1">Duluth1</strain>
        <tissue evidence="1">Whole animal</tissue>
    </source>
</reference>
<reference evidence="1" key="2">
    <citation type="submission" date="2020-11" db="EMBL/GenBank/DDBJ databases">
        <authorList>
            <person name="McCartney M.A."/>
            <person name="Auch B."/>
            <person name="Kono T."/>
            <person name="Mallez S."/>
            <person name="Becker A."/>
            <person name="Gohl D.M."/>
            <person name="Silverstein K.A.T."/>
            <person name="Koren S."/>
            <person name="Bechman K.B."/>
            <person name="Herman A."/>
            <person name="Abrahante J.E."/>
            <person name="Garbe J."/>
        </authorList>
    </citation>
    <scope>NUCLEOTIDE SEQUENCE</scope>
    <source>
        <strain evidence="1">Duluth1</strain>
        <tissue evidence="1">Whole animal</tissue>
    </source>
</reference>
<comment type="caution">
    <text evidence="1">The sequence shown here is derived from an EMBL/GenBank/DDBJ whole genome shotgun (WGS) entry which is preliminary data.</text>
</comment>
<proteinExistence type="predicted"/>
<dbReference type="Proteomes" id="UP000828390">
    <property type="component" value="Unassembled WGS sequence"/>
</dbReference>
<name>A0A9D4BZ62_DREPO</name>
<evidence type="ECO:0000313" key="1">
    <source>
        <dbReference type="EMBL" id="KAH3713717.1"/>
    </source>
</evidence>
<dbReference type="AlphaFoldDB" id="A0A9D4BZ62"/>
<gene>
    <name evidence="1" type="ORF">DPMN_073515</name>
</gene>
<evidence type="ECO:0000313" key="2">
    <source>
        <dbReference type="Proteomes" id="UP000828390"/>
    </source>
</evidence>
<accession>A0A9D4BZ62</accession>
<protein>
    <submittedName>
        <fullName evidence="1">Uncharacterized protein</fullName>
    </submittedName>
</protein>
<keyword evidence="2" id="KW-1185">Reference proteome</keyword>
<organism evidence="1 2">
    <name type="scientific">Dreissena polymorpha</name>
    <name type="common">Zebra mussel</name>
    <name type="synonym">Mytilus polymorpha</name>
    <dbReference type="NCBI Taxonomy" id="45954"/>
    <lineage>
        <taxon>Eukaryota</taxon>
        <taxon>Metazoa</taxon>
        <taxon>Spiralia</taxon>
        <taxon>Lophotrochozoa</taxon>
        <taxon>Mollusca</taxon>
        <taxon>Bivalvia</taxon>
        <taxon>Autobranchia</taxon>
        <taxon>Heteroconchia</taxon>
        <taxon>Euheterodonta</taxon>
        <taxon>Imparidentia</taxon>
        <taxon>Neoheterodontei</taxon>
        <taxon>Myida</taxon>
        <taxon>Dreissenoidea</taxon>
        <taxon>Dreissenidae</taxon>
        <taxon>Dreissena</taxon>
    </lineage>
</organism>
<sequence>MSNNLNTECEWHLTEYVVTFICYHVSKYLEITVSCYTSTSTHSIDLAMIPLFHVLQHSNCRVKISKTV</sequence>